<dbReference type="AlphaFoldDB" id="A0A495J354"/>
<proteinExistence type="predicted"/>
<keyword evidence="2" id="KW-0472">Membrane</keyword>
<feature type="region of interest" description="Disordered" evidence="1">
    <location>
        <begin position="225"/>
        <end position="244"/>
    </location>
</feature>
<dbReference type="SUPFAM" id="SSF48452">
    <property type="entry name" value="TPR-like"/>
    <property type="match status" value="1"/>
</dbReference>
<evidence type="ECO:0000256" key="1">
    <source>
        <dbReference type="SAM" id="MobiDB-lite"/>
    </source>
</evidence>
<dbReference type="OrthoDB" id="789253at2"/>
<feature type="compositionally biased region" description="Low complexity" evidence="1">
    <location>
        <begin position="225"/>
        <end position="237"/>
    </location>
</feature>
<evidence type="ECO:0000256" key="3">
    <source>
        <dbReference type="SAM" id="SignalP"/>
    </source>
</evidence>
<name>A0A495J354_9SPHI</name>
<keyword evidence="3" id="KW-0732">Signal</keyword>
<dbReference type="Gene3D" id="1.25.40.10">
    <property type="entry name" value="Tetratricopeptide repeat domain"/>
    <property type="match status" value="1"/>
</dbReference>
<dbReference type="RefSeq" id="WP_121198917.1">
    <property type="nucleotide sequence ID" value="NZ_RBKU01000001.1"/>
</dbReference>
<evidence type="ECO:0000313" key="5">
    <source>
        <dbReference type="Proteomes" id="UP000268007"/>
    </source>
</evidence>
<gene>
    <name evidence="4" type="ORF">BDD43_3624</name>
</gene>
<keyword evidence="2" id="KW-1133">Transmembrane helix</keyword>
<feature type="transmembrane region" description="Helical" evidence="2">
    <location>
        <begin position="249"/>
        <end position="270"/>
    </location>
</feature>
<keyword evidence="5" id="KW-1185">Reference proteome</keyword>
<dbReference type="InterPro" id="IPR011990">
    <property type="entry name" value="TPR-like_helical_dom_sf"/>
</dbReference>
<evidence type="ECO:0000256" key="2">
    <source>
        <dbReference type="SAM" id="Phobius"/>
    </source>
</evidence>
<protein>
    <submittedName>
        <fullName evidence="4">Uncharacterized protein</fullName>
    </submittedName>
</protein>
<feature type="signal peptide" evidence="3">
    <location>
        <begin position="1"/>
        <end position="29"/>
    </location>
</feature>
<organism evidence="4 5">
    <name type="scientific">Mucilaginibacter gracilis</name>
    <dbReference type="NCBI Taxonomy" id="423350"/>
    <lineage>
        <taxon>Bacteria</taxon>
        <taxon>Pseudomonadati</taxon>
        <taxon>Bacteroidota</taxon>
        <taxon>Sphingobacteriia</taxon>
        <taxon>Sphingobacteriales</taxon>
        <taxon>Sphingobacteriaceae</taxon>
        <taxon>Mucilaginibacter</taxon>
    </lineage>
</organism>
<accession>A0A495J354</accession>
<keyword evidence="2" id="KW-0812">Transmembrane</keyword>
<dbReference type="Proteomes" id="UP000268007">
    <property type="component" value="Unassembled WGS sequence"/>
</dbReference>
<feature type="chain" id="PRO_5019805178" evidence="3">
    <location>
        <begin position="30"/>
        <end position="275"/>
    </location>
</feature>
<sequence length="275" mass="31221">MLNNTVLIKYLLTATLLILAMSTKMYAHAMVTDTMTRAQYIRSQTVKADTLNRLALKLAVPTATQKELNQAIEYIMKGLHMYSKFRDTIGVRETFDHLALVYHLQKKYTQAKWFSVQSNSLSIQLKDTGNIINSLIALAVVKTETKDYAIARKDLHEAMRFAKLTPGITLQIKVEEAYADFYTQQGDSKKNKQITNRIAFLKDSVSKQQNAQKIALLKKQNDSSQLKLKQKQATTQKGPGSQRSESNHIFTTLIVGGAIAVTILLVLFYFKRKRR</sequence>
<comment type="caution">
    <text evidence="4">The sequence shown here is derived from an EMBL/GenBank/DDBJ whole genome shotgun (WGS) entry which is preliminary data.</text>
</comment>
<evidence type="ECO:0000313" key="4">
    <source>
        <dbReference type="EMBL" id="RKR83416.1"/>
    </source>
</evidence>
<reference evidence="4 5" key="1">
    <citation type="submission" date="2018-10" db="EMBL/GenBank/DDBJ databases">
        <title>Genomic Encyclopedia of Archaeal and Bacterial Type Strains, Phase II (KMG-II): from individual species to whole genera.</title>
        <authorList>
            <person name="Goeker M."/>
        </authorList>
    </citation>
    <scope>NUCLEOTIDE SEQUENCE [LARGE SCALE GENOMIC DNA]</scope>
    <source>
        <strain evidence="4 5">DSM 18602</strain>
    </source>
</reference>
<dbReference type="EMBL" id="RBKU01000001">
    <property type="protein sequence ID" value="RKR83416.1"/>
    <property type="molecule type" value="Genomic_DNA"/>
</dbReference>